<evidence type="ECO:0000256" key="1">
    <source>
        <dbReference type="ARBA" id="ARBA00025754"/>
    </source>
</evidence>
<dbReference type="Proteomes" id="UP000001396">
    <property type="component" value="Unassembled WGS sequence"/>
</dbReference>
<protein>
    <submittedName>
        <fullName evidence="4">FNIP repeat-containing protein</fullName>
    </submittedName>
</protein>
<dbReference type="Gene3D" id="1.10.510.10">
    <property type="entry name" value="Transferase(Phosphotransferase) domain 1"/>
    <property type="match status" value="1"/>
</dbReference>
<comment type="similarity">
    <text evidence="1">Belongs to the protein kinase superfamily. STE Ser/Thr protein kinase family.</text>
</comment>
<dbReference type="PROSITE" id="PS50011">
    <property type="entry name" value="PROTEIN_KINASE_DOM"/>
    <property type="match status" value="1"/>
</dbReference>
<dbReference type="Pfam" id="PF00069">
    <property type="entry name" value="Pkinase"/>
    <property type="match status" value="1"/>
</dbReference>
<evidence type="ECO:0000256" key="2">
    <source>
        <dbReference type="SAM" id="MobiDB-lite"/>
    </source>
</evidence>
<dbReference type="InParanoid" id="D3BB56"/>
<comment type="caution">
    <text evidence="4">The sequence shown here is derived from an EMBL/GenBank/DDBJ whole genome shotgun (WGS) entry which is preliminary data.</text>
</comment>
<dbReference type="GeneID" id="31361272"/>
<dbReference type="InterPro" id="IPR008615">
    <property type="entry name" value="FNIP"/>
</dbReference>
<dbReference type="InterPro" id="IPR008271">
    <property type="entry name" value="Ser/Thr_kinase_AS"/>
</dbReference>
<dbReference type="STRING" id="670386.D3BB56"/>
<evidence type="ECO:0000259" key="3">
    <source>
        <dbReference type="PROSITE" id="PS50011"/>
    </source>
</evidence>
<feature type="region of interest" description="Disordered" evidence="2">
    <location>
        <begin position="1"/>
        <end position="117"/>
    </location>
</feature>
<dbReference type="PROSITE" id="PS00108">
    <property type="entry name" value="PROTEIN_KINASE_ST"/>
    <property type="match status" value="1"/>
</dbReference>
<dbReference type="PANTHER" id="PTHR32134">
    <property type="entry name" value="FNIP REPEAT-CONTAINING PROTEIN"/>
    <property type="match status" value="1"/>
</dbReference>
<dbReference type="GO" id="GO:0005524">
    <property type="term" value="F:ATP binding"/>
    <property type="evidence" value="ECO:0007669"/>
    <property type="project" value="InterPro"/>
</dbReference>
<proteinExistence type="inferred from homology"/>
<dbReference type="AlphaFoldDB" id="D3BB56"/>
<dbReference type="InterPro" id="IPR011009">
    <property type="entry name" value="Kinase-like_dom_sf"/>
</dbReference>
<feature type="compositionally biased region" description="Basic and acidic residues" evidence="2">
    <location>
        <begin position="56"/>
        <end position="67"/>
    </location>
</feature>
<name>D3BB56_HETP5</name>
<dbReference type="Pfam" id="PF05725">
    <property type="entry name" value="FNIP"/>
    <property type="match status" value="5"/>
</dbReference>
<feature type="compositionally biased region" description="Low complexity" evidence="2">
    <location>
        <begin position="30"/>
        <end position="47"/>
    </location>
</feature>
<dbReference type="RefSeq" id="XP_020433910.1">
    <property type="nucleotide sequence ID" value="XM_020576661.1"/>
</dbReference>
<reference evidence="4 5" key="1">
    <citation type="journal article" date="2011" name="Genome Res.">
        <title>Phylogeny-wide analysis of social amoeba genomes highlights ancient origins for complex intercellular communication.</title>
        <authorList>
            <person name="Heidel A.J."/>
            <person name="Lawal H.M."/>
            <person name="Felder M."/>
            <person name="Schilde C."/>
            <person name="Helps N.R."/>
            <person name="Tunggal B."/>
            <person name="Rivero F."/>
            <person name="John U."/>
            <person name="Schleicher M."/>
            <person name="Eichinger L."/>
            <person name="Platzer M."/>
            <person name="Noegel A.A."/>
            <person name="Schaap P."/>
            <person name="Gloeckner G."/>
        </authorList>
    </citation>
    <scope>NUCLEOTIDE SEQUENCE [LARGE SCALE GENOMIC DNA]</scope>
    <source>
        <strain evidence="5">ATCC 26659 / Pp 5 / PN500</strain>
    </source>
</reference>
<dbReference type="SUPFAM" id="SSF56112">
    <property type="entry name" value="Protein kinase-like (PK-like)"/>
    <property type="match status" value="1"/>
</dbReference>
<feature type="compositionally biased region" description="Low complexity" evidence="2">
    <location>
        <begin position="96"/>
        <end position="114"/>
    </location>
</feature>
<dbReference type="SMART" id="SM00220">
    <property type="entry name" value="S_TKc"/>
    <property type="match status" value="1"/>
</dbReference>
<organism evidence="4 5">
    <name type="scientific">Heterostelium pallidum (strain ATCC 26659 / Pp 5 / PN500)</name>
    <name type="common">Cellular slime mold</name>
    <name type="synonym">Polysphondylium pallidum</name>
    <dbReference type="NCBI Taxonomy" id="670386"/>
    <lineage>
        <taxon>Eukaryota</taxon>
        <taxon>Amoebozoa</taxon>
        <taxon>Evosea</taxon>
        <taxon>Eumycetozoa</taxon>
        <taxon>Dictyostelia</taxon>
        <taxon>Acytosteliales</taxon>
        <taxon>Acytosteliaceae</taxon>
        <taxon>Heterostelium</taxon>
    </lineage>
</organism>
<evidence type="ECO:0000313" key="4">
    <source>
        <dbReference type="EMBL" id="EFA81793.1"/>
    </source>
</evidence>
<dbReference type="EMBL" id="ADBJ01000025">
    <property type="protein sequence ID" value="EFA81793.1"/>
    <property type="molecule type" value="Genomic_DNA"/>
</dbReference>
<dbReference type="SUPFAM" id="SSF52058">
    <property type="entry name" value="L domain-like"/>
    <property type="match status" value="1"/>
</dbReference>
<accession>D3BB56</accession>
<dbReference type="GO" id="GO:0004672">
    <property type="term" value="F:protein kinase activity"/>
    <property type="evidence" value="ECO:0007669"/>
    <property type="project" value="InterPro"/>
</dbReference>
<sequence length="886" mass="101495">MLKTISNHILTTSSEGSSGGGSSGNEAEDISSGSGSSGNNFISTTSSSDEDEDLDDKDKIDSISNDKKKSHNSNHYLIHLQNKIKQQIDKQKKQKSINLKSSKQQQQQRSGSLNSKKKVNLTLQDHYNHPITCDSLPNNLYGLTFGRMFNHTIQPNTLPGNLKSLVFGYSFNKPLQAGSLPVSLKSLVFGASFNQPIFQNVLPPSLVSLTMGITFNKPFSPDAFPASLRTLVFSDKFRFPLILPPNLESLTLGRWYTEEIQLCPSLKHIKIGDESFNDLAVNEYCVMTKDFAYDVTVIDDQLDFIDITNDTYEKCLSIVVTKEGSTSDNHLFTINLNSSHSIQCMPEVGCCWVSVFLENKESKKYLEIFSSVKVPKGSSFRFSHKYQIIDKSKSDHYQQTPYDITHLYATVELNNQLFYKMKRFDNGSNKVYLIMSHDTKELLISKEVWYSKFCQKRYDRIFQEIEAMITLRGSPNIVQYITYSHDRENQVVYILMEYCEGGDLHQRLSEKHKWNDQFHVLHSNHNLNLSMLEISCQYFKEEEIWNYCTELLEILTVLDKHSIIHCDIKPGNLFFKNNQLMLGDFGCCKILSLDDSDDSIDSSSSNDSLNVGTFGYLAQELELQLEIDGRADLYSVGSTILRLLSCHPEDSKNHSLIESQRDNVVISTTRYSLDLIEFVRSLLVAKREDRATLQKILRHAQIGEKRKSWTYYFDIPIKYPITHSITKLTFTHNFNQPIPPGTLPNTLRVLEFLRSYNQPIESNVLPESLEKLKLCGFFDKYIPKGALPSNLKVLQFGDEFSNKIEKRALPNSLEVLIFGKSFNHKLGRLPSSLKKLTLSFHYRIPLKKSIIPKTLKQITCRLSIVNQKIINRNNIVHFIIWRNKKY</sequence>
<dbReference type="PANTHER" id="PTHR32134:SF92">
    <property type="entry name" value="FNIP REPEAT-CONTAINING PROTEIN"/>
    <property type="match status" value="1"/>
</dbReference>
<dbReference type="InterPro" id="IPR051251">
    <property type="entry name" value="STK_FNIP-Repeat"/>
</dbReference>
<feature type="compositionally biased region" description="Polar residues" evidence="2">
    <location>
        <begin position="1"/>
        <end position="12"/>
    </location>
</feature>
<dbReference type="OMA" id="YSHDREN"/>
<feature type="domain" description="Protein kinase" evidence="3">
    <location>
        <begin position="418"/>
        <end position="702"/>
    </location>
</feature>
<keyword evidence="5" id="KW-1185">Reference proteome</keyword>
<dbReference type="InterPro" id="IPR000719">
    <property type="entry name" value="Prot_kinase_dom"/>
</dbReference>
<evidence type="ECO:0000313" key="5">
    <source>
        <dbReference type="Proteomes" id="UP000001396"/>
    </source>
</evidence>
<gene>
    <name evidence="4" type="ORF">PPL_05788</name>
</gene>